<gene>
    <name evidence="7" type="ORF">F8M41_013196</name>
</gene>
<dbReference type="PANTHER" id="PTHR47447:SF28">
    <property type="entry name" value="PENTACOTRIPEPTIDE-REPEAT REGION OF PRORP DOMAIN-CONTAINING PROTEIN"/>
    <property type="match status" value="1"/>
</dbReference>
<dbReference type="NCBIfam" id="TIGR00756">
    <property type="entry name" value="PPR"/>
    <property type="match status" value="7"/>
</dbReference>
<feature type="repeat" description="PPR" evidence="5">
    <location>
        <begin position="259"/>
        <end position="293"/>
    </location>
</feature>
<dbReference type="Pfam" id="PF13041">
    <property type="entry name" value="PPR_2"/>
    <property type="match status" value="2"/>
</dbReference>
<evidence type="ECO:0000313" key="7">
    <source>
        <dbReference type="EMBL" id="KAF0528287.1"/>
    </source>
</evidence>
<evidence type="ECO:0000256" key="1">
    <source>
        <dbReference type="ARBA" id="ARBA00006192"/>
    </source>
</evidence>
<dbReference type="InterPro" id="IPR011990">
    <property type="entry name" value="TPR-like_helical_dom_sf"/>
</dbReference>
<comment type="function">
    <text evidence="3">Regulates mitochondrial small subunit maturation by controlling 15S rRNA 5'-end processing. Localizes to the 5' precursor of the 15S rRNA in a position that is subsequently occupied by mS47 in the mature yeast mtSSU. Uses structure and sequence-specific RNA recognition, binding to a single-stranded region of the precursor and specifically recognizing bases -6 to -1. The exchange of Ccm1 for mS47 is coupled to the irreversible removal of precursor rRNA that is accompanied by conformational changes of the mitoribosomal proteins uS5m and mS26. These conformational changes signal completion of 5'-end rRNA processing through protection of the mature 5'-end of the 15S rRNA and stabilization of mS47. The removal of the 5' precursor together with the dissociation of Ccm1 may be catalyzed by the 5'-3' exoribonuclease Pet127. Involved in the specific removal of group I introns in mitochondrial encoded transcripts.</text>
</comment>
<reference evidence="7 8" key="1">
    <citation type="journal article" date="2019" name="Environ. Microbiol.">
        <title>At the nexus of three kingdoms: the genome of the mycorrhizal fungus Gigaspora margarita provides insights into plant, endobacterial and fungal interactions.</title>
        <authorList>
            <person name="Venice F."/>
            <person name="Ghignone S."/>
            <person name="Salvioli di Fossalunga A."/>
            <person name="Amselem J."/>
            <person name="Novero M."/>
            <person name="Xianan X."/>
            <person name="Sedzielewska Toro K."/>
            <person name="Morin E."/>
            <person name="Lipzen A."/>
            <person name="Grigoriev I.V."/>
            <person name="Henrissat B."/>
            <person name="Martin F.M."/>
            <person name="Bonfante P."/>
        </authorList>
    </citation>
    <scope>NUCLEOTIDE SEQUENCE [LARGE SCALE GENOMIC DNA]</scope>
    <source>
        <strain evidence="7 8">BEG34</strain>
    </source>
</reference>
<dbReference type="PROSITE" id="PS51375">
    <property type="entry name" value="PPR"/>
    <property type="match status" value="8"/>
</dbReference>
<feature type="repeat" description="PPR" evidence="5">
    <location>
        <begin position="391"/>
        <end position="425"/>
    </location>
</feature>
<feature type="repeat" description="PPR" evidence="5">
    <location>
        <begin position="185"/>
        <end position="219"/>
    </location>
</feature>
<dbReference type="AlphaFoldDB" id="A0A8H4EPA4"/>
<evidence type="ECO:0000256" key="3">
    <source>
        <dbReference type="ARBA" id="ARBA00044493"/>
    </source>
</evidence>
<comment type="caution">
    <text evidence="7">The sequence shown here is derived from an EMBL/GenBank/DDBJ whole genome shotgun (WGS) entry which is preliminary data.</text>
</comment>
<sequence length="692" mass="80451">MHKIFGLKHTLIRIKPVKLSKNLFDHIKNTKSIHNYSTFEKSSKSVIIETEGRNAEDIWKDYKTLINANNLNKLNVTEFNRILGVFVKNLTIPGSYGKMLTIFQDMQEMTKVKPDESTYNILMSMYLKKKDFKRINFCFDDMQKQNIIPNTITYNIMIKAISKLGKSDTAMSLYHEMVERKIRRNEKTFTMLFCACSARRNVPQAHQFYKFMLNEGLQPDIYTYNAYINVIARNAKDLKELQKAMDVIKQMNEKGVKPTLVTYNILIKALQSMGKRTEALHLFNQMELEGVKPNSSTLEGIGITGLQALLKLRNTYKVTPNHTDFNTCMDQALKESKYTDAMEILSYMQESGFKPNVSTYSILMNAHIRQNDMIRAMELFTAMKNDNVEPDDYIYASLIDGFVAQNNVEQAFILVGHMLESKIELNKMTINRLIDTASKSKDPRLVQRVFERIERLTVPNKDACERVLWRIAQSYDIPVVEKYLKIMNKHNHIINRETFTAIITGASKGDNLTQARYWYNIMIGQGISPDHMLLSMMIRAHADAKIIDKTLSLWNDFHYFGIAPDDDDIMYVLNLCAEIGHWKDEIRILGQLKELGYDADSYKARITEKKQQSNDRIESKMDPDEEYYEEYGEYLKTRLANKSVIKAKERMQKWVRVVAKISSQKMDDNAKSRVEQWTPYRKQQLPITGTKD</sequence>
<accession>A0A8H4EPA4</accession>
<organism evidence="7 8">
    <name type="scientific">Gigaspora margarita</name>
    <dbReference type="NCBI Taxonomy" id="4874"/>
    <lineage>
        <taxon>Eukaryota</taxon>
        <taxon>Fungi</taxon>
        <taxon>Fungi incertae sedis</taxon>
        <taxon>Mucoromycota</taxon>
        <taxon>Glomeromycotina</taxon>
        <taxon>Glomeromycetes</taxon>
        <taxon>Diversisporales</taxon>
        <taxon>Gigasporaceae</taxon>
        <taxon>Gigaspora</taxon>
    </lineage>
</organism>
<dbReference type="PANTHER" id="PTHR47447">
    <property type="entry name" value="OS03G0856100 PROTEIN"/>
    <property type="match status" value="1"/>
</dbReference>
<dbReference type="InterPro" id="IPR002885">
    <property type="entry name" value="PPR_rpt"/>
</dbReference>
<feature type="repeat" description="PPR" evidence="5">
    <location>
        <begin position="115"/>
        <end position="149"/>
    </location>
</feature>
<feature type="repeat" description="PPR" evidence="5">
    <location>
        <begin position="150"/>
        <end position="184"/>
    </location>
</feature>
<keyword evidence="2" id="KW-0677">Repeat</keyword>
<evidence type="ECO:0000256" key="6">
    <source>
        <dbReference type="SAM" id="MobiDB-lite"/>
    </source>
</evidence>
<feature type="repeat" description="PPR" evidence="5">
    <location>
        <begin position="220"/>
        <end position="258"/>
    </location>
</feature>
<dbReference type="OrthoDB" id="407658at2759"/>
<dbReference type="Proteomes" id="UP000439903">
    <property type="component" value="Unassembled WGS sequence"/>
</dbReference>
<evidence type="ECO:0000256" key="4">
    <source>
        <dbReference type="ARBA" id="ARBA00044511"/>
    </source>
</evidence>
<feature type="repeat" description="PPR" evidence="5">
    <location>
        <begin position="321"/>
        <end position="355"/>
    </location>
</feature>
<keyword evidence="8" id="KW-1185">Reference proteome</keyword>
<protein>
    <submittedName>
        <fullName evidence="7">Pentatricopeptide repeat-containing protein</fullName>
    </submittedName>
</protein>
<proteinExistence type="inferred from homology"/>
<dbReference type="SUPFAM" id="SSF48452">
    <property type="entry name" value="TPR-like"/>
    <property type="match status" value="1"/>
</dbReference>
<comment type="subunit">
    <text evidence="4">Binds to mitochondrial small subunit 15S rRNA.</text>
</comment>
<evidence type="ECO:0000256" key="2">
    <source>
        <dbReference type="ARBA" id="ARBA00022737"/>
    </source>
</evidence>
<dbReference type="Gene3D" id="1.25.40.10">
    <property type="entry name" value="Tetratricopeptide repeat domain"/>
    <property type="match status" value="4"/>
</dbReference>
<comment type="similarity">
    <text evidence="1">Belongs to the CCM1 family.</text>
</comment>
<dbReference type="Pfam" id="PF13812">
    <property type="entry name" value="PPR_3"/>
    <property type="match status" value="2"/>
</dbReference>
<feature type="region of interest" description="Disordered" evidence="6">
    <location>
        <begin position="670"/>
        <end position="692"/>
    </location>
</feature>
<dbReference type="EMBL" id="WTPW01000269">
    <property type="protein sequence ID" value="KAF0528287.1"/>
    <property type="molecule type" value="Genomic_DNA"/>
</dbReference>
<evidence type="ECO:0000256" key="5">
    <source>
        <dbReference type="PROSITE-ProRule" id="PRU00708"/>
    </source>
</evidence>
<evidence type="ECO:0000313" key="8">
    <source>
        <dbReference type="Proteomes" id="UP000439903"/>
    </source>
</evidence>
<name>A0A8H4EPA4_GIGMA</name>
<feature type="repeat" description="PPR" evidence="5">
    <location>
        <begin position="356"/>
        <end position="390"/>
    </location>
</feature>